<evidence type="ECO:0000313" key="3">
    <source>
        <dbReference type="EMBL" id="PSS21995.1"/>
    </source>
</evidence>
<keyword evidence="1" id="KW-0732">Signal</keyword>
<sequence length="415" mass="43340">MRQNWRSLVAATVGLFLAGTRAQTEPVQDLGSLLANQSSLSTFYGLIQKYPQILLQLPSYQGVTILAPNNNAFDKIPYSSLSDAFKNNNEDVITNVLQYHILQGTRIAAQLVPGSPVFIPTLLTSTEYTNVTGGQVVENVKQAGNVVVFVSGQGSRSTLVKSDLSFTGGVVQIIDSLLIPPSNLTDTLNAFNITSFEGALYATDDVYSFSNTPNVTIFASADSGFEALGPAITSMTSEELAQVMNYTILPQVVYSPGLTNGTKFVARNGENVSVLHSGNNVYINSAQLLTSDILIANGVLHVIDNVLNPQGPYAQPNPQIGSQAPVFASASNVDELPFTASIPCTVSCPVSTTSTPTPSTTSSVVTPTSLVAAATSSSTRVSTSSSKGQAAALAKETGFGAAGLMVALGGAVLMI</sequence>
<dbReference type="AlphaFoldDB" id="A0A2T3B5F8"/>
<dbReference type="PANTHER" id="PTHR10900">
    <property type="entry name" value="PERIOSTIN-RELATED"/>
    <property type="match status" value="1"/>
</dbReference>
<feature type="domain" description="FAS1" evidence="2">
    <location>
        <begin position="27"/>
        <end position="178"/>
    </location>
</feature>
<dbReference type="RefSeq" id="XP_024722150.1">
    <property type="nucleotide sequence ID" value="XM_024862479.1"/>
</dbReference>
<reference evidence="3 4" key="1">
    <citation type="journal article" date="2018" name="New Phytol.">
        <title>Comparative genomics and transcriptomics depict ericoid mycorrhizal fungi as versatile saprotrophs and plant mutualists.</title>
        <authorList>
            <person name="Martino E."/>
            <person name="Morin E."/>
            <person name="Grelet G.A."/>
            <person name="Kuo A."/>
            <person name="Kohler A."/>
            <person name="Daghino S."/>
            <person name="Barry K.W."/>
            <person name="Cichocki N."/>
            <person name="Clum A."/>
            <person name="Dockter R.B."/>
            <person name="Hainaut M."/>
            <person name="Kuo R.C."/>
            <person name="LaButti K."/>
            <person name="Lindahl B.D."/>
            <person name="Lindquist E.A."/>
            <person name="Lipzen A."/>
            <person name="Khouja H.R."/>
            <person name="Magnuson J."/>
            <person name="Murat C."/>
            <person name="Ohm R.A."/>
            <person name="Singer S.W."/>
            <person name="Spatafora J.W."/>
            <person name="Wang M."/>
            <person name="Veneault-Fourrey C."/>
            <person name="Henrissat B."/>
            <person name="Grigoriev I.V."/>
            <person name="Martin F.M."/>
            <person name="Perotto S."/>
        </authorList>
    </citation>
    <scope>NUCLEOTIDE SEQUENCE [LARGE SCALE GENOMIC DNA]</scope>
    <source>
        <strain evidence="3 4">ATCC 22711</strain>
    </source>
</reference>
<feature type="chain" id="PRO_5015436358" description="FAS1 domain-containing protein" evidence="1">
    <location>
        <begin position="23"/>
        <end position="415"/>
    </location>
</feature>
<dbReference type="GO" id="GO:0000329">
    <property type="term" value="C:fungal-type vacuole membrane"/>
    <property type="evidence" value="ECO:0007669"/>
    <property type="project" value="TreeGrafter"/>
</dbReference>
<dbReference type="InParanoid" id="A0A2T3B5F8"/>
<dbReference type="SUPFAM" id="SSF82153">
    <property type="entry name" value="FAS1 domain"/>
    <property type="match status" value="2"/>
</dbReference>
<dbReference type="EMBL" id="KZ679009">
    <property type="protein sequence ID" value="PSS21995.1"/>
    <property type="molecule type" value="Genomic_DNA"/>
</dbReference>
<evidence type="ECO:0000256" key="1">
    <source>
        <dbReference type="SAM" id="SignalP"/>
    </source>
</evidence>
<dbReference type="PANTHER" id="PTHR10900:SF77">
    <property type="entry name" value="FI19380P1"/>
    <property type="match status" value="1"/>
</dbReference>
<dbReference type="Gene3D" id="2.30.180.10">
    <property type="entry name" value="FAS1 domain"/>
    <property type="match status" value="2"/>
</dbReference>
<name>A0A2T3B5F8_AMORE</name>
<dbReference type="InterPro" id="IPR036378">
    <property type="entry name" value="FAS1_dom_sf"/>
</dbReference>
<organism evidence="3 4">
    <name type="scientific">Amorphotheca resinae ATCC 22711</name>
    <dbReference type="NCBI Taxonomy" id="857342"/>
    <lineage>
        <taxon>Eukaryota</taxon>
        <taxon>Fungi</taxon>
        <taxon>Dikarya</taxon>
        <taxon>Ascomycota</taxon>
        <taxon>Pezizomycotina</taxon>
        <taxon>Leotiomycetes</taxon>
        <taxon>Helotiales</taxon>
        <taxon>Amorphothecaceae</taxon>
        <taxon>Amorphotheca</taxon>
    </lineage>
</organism>
<accession>A0A2T3B5F8</accession>
<protein>
    <recommendedName>
        <fullName evidence="2">FAS1 domain-containing protein</fullName>
    </recommendedName>
</protein>
<dbReference type="STRING" id="857342.A0A2T3B5F8"/>
<dbReference type="SMART" id="SM00554">
    <property type="entry name" value="FAS1"/>
    <property type="match status" value="2"/>
</dbReference>
<gene>
    <name evidence="3" type="ORF">M430DRAFT_136779</name>
</gene>
<keyword evidence="4" id="KW-1185">Reference proteome</keyword>
<dbReference type="GeneID" id="36570560"/>
<dbReference type="InterPro" id="IPR000782">
    <property type="entry name" value="FAS1_domain"/>
</dbReference>
<feature type="signal peptide" evidence="1">
    <location>
        <begin position="1"/>
        <end position="22"/>
    </location>
</feature>
<dbReference type="InterPro" id="IPR050904">
    <property type="entry name" value="Adhesion/Biosynth-related"/>
</dbReference>
<dbReference type="Pfam" id="PF02469">
    <property type="entry name" value="Fasciclin"/>
    <property type="match status" value="2"/>
</dbReference>
<dbReference type="Proteomes" id="UP000241818">
    <property type="component" value="Unassembled WGS sequence"/>
</dbReference>
<evidence type="ECO:0000259" key="2">
    <source>
        <dbReference type="PROSITE" id="PS50213"/>
    </source>
</evidence>
<evidence type="ECO:0000313" key="4">
    <source>
        <dbReference type="Proteomes" id="UP000241818"/>
    </source>
</evidence>
<dbReference type="PROSITE" id="PS50213">
    <property type="entry name" value="FAS1"/>
    <property type="match status" value="2"/>
</dbReference>
<proteinExistence type="predicted"/>
<feature type="domain" description="FAS1" evidence="2">
    <location>
        <begin position="180"/>
        <end position="307"/>
    </location>
</feature>
<dbReference type="OrthoDB" id="286301at2759"/>
<dbReference type="GO" id="GO:0016236">
    <property type="term" value="P:macroautophagy"/>
    <property type="evidence" value="ECO:0007669"/>
    <property type="project" value="TreeGrafter"/>
</dbReference>